<reference evidence="2" key="1">
    <citation type="submission" date="2019-05" db="EMBL/GenBank/DDBJ databases">
        <title>Flavobacterium profundi sp. nov., isolated from a deep-sea seamount.</title>
        <authorList>
            <person name="Zhang D.-C."/>
        </authorList>
    </citation>
    <scope>NUCLEOTIDE SEQUENCE [LARGE SCALE GENOMIC DNA]</scope>
    <source>
        <strain evidence="2">TP390</strain>
    </source>
</reference>
<comment type="caution">
    <text evidence="1">The sequence shown here is derived from an EMBL/GenBank/DDBJ whole genome shotgun (WGS) entry which is preliminary data.</text>
</comment>
<keyword evidence="2" id="KW-1185">Reference proteome</keyword>
<protein>
    <submittedName>
        <fullName evidence="1">Uncharacterized protein</fullName>
    </submittedName>
</protein>
<gene>
    <name evidence="1" type="ORF">GOQ30_11340</name>
</gene>
<dbReference type="EMBL" id="WQLW01000008">
    <property type="protein sequence ID" value="MVO09752.1"/>
    <property type="molecule type" value="Genomic_DNA"/>
</dbReference>
<sequence length="123" mass="13152">MKKFETKIINVTLPAANSTVDSTSIKLPDGKVIGIAQVNTGNTSGEIINLSILNNGNEVLSPSDLSFSKQQPGGGFLNSLRPVDFEGGYEYNIRLSAYTPSRANNITVQVLFAVVTNQDSSKC</sequence>
<dbReference type="Proteomes" id="UP000431264">
    <property type="component" value="Unassembled WGS sequence"/>
</dbReference>
<evidence type="ECO:0000313" key="2">
    <source>
        <dbReference type="Proteomes" id="UP000431264"/>
    </source>
</evidence>
<dbReference type="RefSeq" id="WP_140998131.1">
    <property type="nucleotide sequence ID" value="NZ_VDCZ01000008.1"/>
</dbReference>
<evidence type="ECO:0000313" key="1">
    <source>
        <dbReference type="EMBL" id="MVO09752.1"/>
    </source>
</evidence>
<accession>A0A6I4IM73</accession>
<dbReference type="AlphaFoldDB" id="A0A6I4IM73"/>
<name>A0A6I4IM73_9FLAO</name>
<organism evidence="1 2">
    <name type="scientific">Flavobacterium profundi</name>
    <dbReference type="NCBI Taxonomy" id="1774945"/>
    <lineage>
        <taxon>Bacteria</taxon>
        <taxon>Pseudomonadati</taxon>
        <taxon>Bacteroidota</taxon>
        <taxon>Flavobacteriia</taxon>
        <taxon>Flavobacteriales</taxon>
        <taxon>Flavobacteriaceae</taxon>
        <taxon>Flavobacterium</taxon>
    </lineage>
</organism>
<proteinExistence type="predicted"/>
<dbReference type="OrthoDB" id="1367698at2"/>